<keyword evidence="8 12" id="KW-1133">Transmembrane helix</keyword>
<dbReference type="RefSeq" id="WP_103553548.1">
    <property type="nucleotide sequence ID" value="NZ_KZ626945.1"/>
</dbReference>
<evidence type="ECO:0000256" key="9">
    <source>
        <dbReference type="ARBA" id="ARBA00023049"/>
    </source>
</evidence>
<proteinExistence type="inferred from homology"/>
<dbReference type="GO" id="GO:0046872">
    <property type="term" value="F:metal ion binding"/>
    <property type="evidence" value="ECO:0007669"/>
    <property type="project" value="UniProtKB-KW"/>
</dbReference>
<keyword evidence="2" id="KW-1003">Cell membrane</keyword>
<organism evidence="14 15">
    <name type="scientific">Streptomyces populi</name>
    <dbReference type="NCBI Taxonomy" id="2058924"/>
    <lineage>
        <taxon>Bacteria</taxon>
        <taxon>Bacillati</taxon>
        <taxon>Actinomycetota</taxon>
        <taxon>Actinomycetes</taxon>
        <taxon>Kitasatosporales</taxon>
        <taxon>Streptomycetaceae</taxon>
        <taxon>Streptomyces</taxon>
    </lineage>
</organism>
<accession>A0A2I0SF45</accession>
<evidence type="ECO:0000256" key="10">
    <source>
        <dbReference type="ARBA" id="ARBA00023136"/>
    </source>
</evidence>
<evidence type="ECO:0000256" key="5">
    <source>
        <dbReference type="ARBA" id="ARBA00022723"/>
    </source>
</evidence>
<comment type="cofactor">
    <cofactor evidence="11">
        <name>Zn(2+)</name>
        <dbReference type="ChEBI" id="CHEBI:29105"/>
    </cofactor>
    <text evidence="11">Binds 1 zinc ion per subunit.</text>
</comment>
<reference evidence="14 15" key="1">
    <citation type="submission" date="2017-12" db="EMBL/GenBank/DDBJ databases">
        <title>Streptomyces populusis sp. nov., a novel endophytic actinobacterium isolated from stems of Populus adenopoda Maxim.</title>
        <authorList>
            <person name="Wang Z."/>
        </authorList>
    </citation>
    <scope>NUCLEOTIDE SEQUENCE [LARGE SCALE GENOMIC DNA]</scope>
    <source>
        <strain evidence="14 15">A249</strain>
    </source>
</reference>
<comment type="similarity">
    <text evidence="11">Belongs to the peptidase M48 family.</text>
</comment>
<keyword evidence="15" id="KW-1185">Reference proteome</keyword>
<evidence type="ECO:0000313" key="15">
    <source>
        <dbReference type="Proteomes" id="UP000236178"/>
    </source>
</evidence>
<evidence type="ECO:0000256" key="3">
    <source>
        <dbReference type="ARBA" id="ARBA00022670"/>
    </source>
</evidence>
<evidence type="ECO:0000256" key="1">
    <source>
        <dbReference type="ARBA" id="ARBA00004651"/>
    </source>
</evidence>
<keyword evidence="7 11" id="KW-0862">Zinc</keyword>
<dbReference type="AlphaFoldDB" id="A0A2I0SF45"/>
<feature type="domain" description="Peptidase M48" evidence="13">
    <location>
        <begin position="156"/>
        <end position="389"/>
    </location>
</feature>
<evidence type="ECO:0000256" key="8">
    <source>
        <dbReference type="ARBA" id="ARBA00022989"/>
    </source>
</evidence>
<dbReference type="Pfam" id="PF01435">
    <property type="entry name" value="Peptidase_M48"/>
    <property type="match status" value="1"/>
</dbReference>
<keyword evidence="4 12" id="KW-0812">Transmembrane</keyword>
<evidence type="ECO:0000256" key="2">
    <source>
        <dbReference type="ARBA" id="ARBA00022475"/>
    </source>
</evidence>
<dbReference type="PANTHER" id="PTHR43221">
    <property type="entry name" value="PROTEASE HTPX"/>
    <property type="match status" value="1"/>
</dbReference>
<protein>
    <submittedName>
        <fullName evidence="14">Peptidase, M48 family protein</fullName>
    </submittedName>
</protein>
<dbReference type="OrthoDB" id="7870694at2"/>
<keyword evidence="9 11" id="KW-0482">Metalloprotease</keyword>
<evidence type="ECO:0000259" key="13">
    <source>
        <dbReference type="Pfam" id="PF01435"/>
    </source>
</evidence>
<sequence length="431" mass="46987">MHTAVAETVQPCPDCGAEVRGDSRFPLWCAACDWNVDPERPEEKRGRIARARHAQAQRHGERLLAELSAGGALRARRDSSAVLAVALALVVHALTLSLTAGGVWLLVQGWGGWGMVPGAFLLALGWSLRPRFARLPENKPVLRRADAPELFALTDEVARVAGTRGVDAIAVDGEINASVRSYGVRGRRLLTLGLPLWEVLTPQQRIALLGHEMGHYVNGDTRHGLVVGTAYRSLTTWHYYFAPVGHDALDDSDFFTLILNTIYVVPRLLVRGVLTVLDGLTLRASQRAEYLADRTAARVGSTQAALELMEHLLISDSAAVVLQRESNLTALKGPRGRRDAATPADELWQRLAAEMSSVPERERARLRRAGTLRGHSVDATHPPTHLRHACLLTGEPAPAAVATDTEREHRIAGELAAARTTVARRILQDGY</sequence>
<dbReference type="GO" id="GO:0005886">
    <property type="term" value="C:plasma membrane"/>
    <property type="evidence" value="ECO:0007669"/>
    <property type="project" value="UniProtKB-SubCell"/>
</dbReference>
<keyword evidence="3 11" id="KW-0645">Protease</keyword>
<evidence type="ECO:0000256" key="12">
    <source>
        <dbReference type="SAM" id="Phobius"/>
    </source>
</evidence>
<dbReference type="GO" id="GO:0006508">
    <property type="term" value="P:proteolysis"/>
    <property type="evidence" value="ECO:0007669"/>
    <property type="project" value="UniProtKB-KW"/>
</dbReference>
<evidence type="ECO:0000256" key="6">
    <source>
        <dbReference type="ARBA" id="ARBA00022801"/>
    </source>
</evidence>
<dbReference type="GO" id="GO:0004222">
    <property type="term" value="F:metalloendopeptidase activity"/>
    <property type="evidence" value="ECO:0007669"/>
    <property type="project" value="InterPro"/>
</dbReference>
<dbReference type="Gene3D" id="3.30.2010.10">
    <property type="entry name" value="Metalloproteases ('zincins'), catalytic domain"/>
    <property type="match status" value="1"/>
</dbReference>
<keyword evidence="10 12" id="KW-0472">Membrane</keyword>
<dbReference type="PANTHER" id="PTHR43221:SF1">
    <property type="entry name" value="PROTEASE HTPX"/>
    <property type="match status" value="1"/>
</dbReference>
<evidence type="ECO:0000256" key="4">
    <source>
        <dbReference type="ARBA" id="ARBA00022692"/>
    </source>
</evidence>
<feature type="transmembrane region" description="Helical" evidence="12">
    <location>
        <begin position="110"/>
        <end position="128"/>
    </location>
</feature>
<dbReference type="CDD" id="cd07328">
    <property type="entry name" value="M48_Ste24p_like"/>
    <property type="match status" value="1"/>
</dbReference>
<evidence type="ECO:0000256" key="7">
    <source>
        <dbReference type="ARBA" id="ARBA00022833"/>
    </source>
</evidence>
<evidence type="ECO:0000313" key="14">
    <source>
        <dbReference type="EMBL" id="PKT68540.1"/>
    </source>
</evidence>
<dbReference type="InterPro" id="IPR050083">
    <property type="entry name" value="HtpX_protease"/>
</dbReference>
<gene>
    <name evidence="14" type="ORF">CW362_34450</name>
</gene>
<keyword evidence="5" id="KW-0479">Metal-binding</keyword>
<dbReference type="Proteomes" id="UP000236178">
    <property type="component" value="Unassembled WGS sequence"/>
</dbReference>
<comment type="caution">
    <text evidence="14">The sequence shown here is derived from an EMBL/GenBank/DDBJ whole genome shotgun (WGS) entry which is preliminary data.</text>
</comment>
<keyword evidence="6 11" id="KW-0378">Hydrolase</keyword>
<name>A0A2I0SF45_9ACTN</name>
<dbReference type="InterPro" id="IPR001915">
    <property type="entry name" value="Peptidase_M48"/>
</dbReference>
<dbReference type="EMBL" id="PJOS01000106">
    <property type="protein sequence ID" value="PKT68540.1"/>
    <property type="molecule type" value="Genomic_DNA"/>
</dbReference>
<evidence type="ECO:0000256" key="11">
    <source>
        <dbReference type="RuleBase" id="RU003983"/>
    </source>
</evidence>
<comment type="subcellular location">
    <subcellularLocation>
        <location evidence="1">Cell membrane</location>
        <topology evidence="1">Multi-pass membrane protein</topology>
    </subcellularLocation>
</comment>
<feature type="transmembrane region" description="Helical" evidence="12">
    <location>
        <begin position="81"/>
        <end position="104"/>
    </location>
</feature>